<dbReference type="Gene3D" id="1.20.120.450">
    <property type="entry name" value="dinb family like domain"/>
    <property type="match status" value="1"/>
</dbReference>
<dbReference type="Proteomes" id="UP000293162">
    <property type="component" value="Unassembled WGS sequence"/>
</dbReference>
<evidence type="ECO:0000256" key="1">
    <source>
        <dbReference type="ARBA" id="ARBA00008635"/>
    </source>
</evidence>
<dbReference type="Pfam" id="PF05163">
    <property type="entry name" value="DinB"/>
    <property type="match status" value="1"/>
</dbReference>
<feature type="binding site" evidence="3">
    <location>
        <position position="78"/>
    </location>
    <ligand>
        <name>a divalent metal cation</name>
        <dbReference type="ChEBI" id="CHEBI:60240"/>
    </ligand>
</feature>
<gene>
    <name evidence="4" type="ORF">EWM59_06365</name>
</gene>
<name>A0A4Q5M3K2_9BACT</name>
<evidence type="ECO:0000256" key="3">
    <source>
        <dbReference type="PIRSR" id="PIRSR607837-1"/>
    </source>
</evidence>
<dbReference type="EMBL" id="SEWF01000007">
    <property type="protein sequence ID" value="RYU96437.1"/>
    <property type="molecule type" value="Genomic_DNA"/>
</dbReference>
<dbReference type="GO" id="GO:0046872">
    <property type="term" value="F:metal ion binding"/>
    <property type="evidence" value="ECO:0007669"/>
    <property type="project" value="UniProtKB-KW"/>
</dbReference>
<evidence type="ECO:0000313" key="5">
    <source>
        <dbReference type="Proteomes" id="UP000293162"/>
    </source>
</evidence>
<evidence type="ECO:0000256" key="2">
    <source>
        <dbReference type="ARBA" id="ARBA00022723"/>
    </source>
</evidence>
<feature type="binding site" evidence="3">
    <location>
        <position position="161"/>
    </location>
    <ligand>
        <name>a divalent metal cation</name>
        <dbReference type="ChEBI" id="CHEBI:60240"/>
    </ligand>
</feature>
<organism evidence="4 5">
    <name type="scientific">Emticicia agri</name>
    <dbReference type="NCBI Taxonomy" id="2492393"/>
    <lineage>
        <taxon>Bacteria</taxon>
        <taxon>Pseudomonadati</taxon>
        <taxon>Bacteroidota</taxon>
        <taxon>Cytophagia</taxon>
        <taxon>Cytophagales</taxon>
        <taxon>Leadbetterellaceae</taxon>
        <taxon>Emticicia</taxon>
    </lineage>
</organism>
<protein>
    <submittedName>
        <fullName evidence="4">DinB family protein</fullName>
    </submittedName>
</protein>
<comment type="caution">
    <text evidence="4">The sequence shown here is derived from an EMBL/GenBank/DDBJ whole genome shotgun (WGS) entry which is preliminary data.</text>
</comment>
<dbReference type="InterPro" id="IPR007837">
    <property type="entry name" value="DinB"/>
</dbReference>
<proteinExistence type="inferred from homology"/>
<keyword evidence="5" id="KW-1185">Reference proteome</keyword>
<dbReference type="AlphaFoldDB" id="A0A4Q5M3K2"/>
<accession>A0A4Q5M3K2</accession>
<reference evidence="4 5" key="1">
    <citation type="submission" date="2019-02" db="EMBL/GenBank/DDBJ databases">
        <title>Bacterial novel species Emticicia sp. 17J42-9 isolated from soil.</title>
        <authorList>
            <person name="Jung H.-Y."/>
        </authorList>
    </citation>
    <scope>NUCLEOTIDE SEQUENCE [LARGE SCALE GENOMIC DNA]</scope>
    <source>
        <strain evidence="4 5">17J42-9</strain>
    </source>
</reference>
<evidence type="ECO:0000313" key="4">
    <source>
        <dbReference type="EMBL" id="RYU96437.1"/>
    </source>
</evidence>
<comment type="similarity">
    <text evidence="1">Belongs to the DinB family.</text>
</comment>
<keyword evidence="2 3" id="KW-0479">Metal-binding</keyword>
<feature type="binding site" evidence="3">
    <location>
        <position position="165"/>
    </location>
    <ligand>
        <name>a divalent metal cation</name>
        <dbReference type="ChEBI" id="CHEBI:60240"/>
    </ligand>
</feature>
<dbReference type="InterPro" id="IPR034660">
    <property type="entry name" value="DinB/YfiT-like"/>
</dbReference>
<dbReference type="SUPFAM" id="SSF109854">
    <property type="entry name" value="DinB/YfiT-like putative metalloenzymes"/>
    <property type="match status" value="1"/>
</dbReference>
<sequence>MNISRKNALKSLFGTLIGLPALAKSDDKKDLLGFKDEFSAAWKSSLDYTLKIFNQMPEDKFEFKYTPESFSFRTQFVHCITFTTSQICGRLNLPNPYDEKEKQNGYWAKLSKTELEAELKGFYAWVEKTVMETKPDKLAQMEVYAGDKIPVWRLLYALENHIIHHRGQAICYLRLNGVTPIGYIGW</sequence>
<dbReference type="RefSeq" id="WP_130020113.1">
    <property type="nucleotide sequence ID" value="NZ_SEWF01000007.1"/>
</dbReference>
<dbReference type="OrthoDB" id="119432at2"/>